<accession>A0A139NFW4</accession>
<evidence type="ECO:0000313" key="3">
    <source>
        <dbReference type="Proteomes" id="UP000070096"/>
    </source>
</evidence>
<feature type="transmembrane region" description="Helical" evidence="1">
    <location>
        <begin position="6"/>
        <end position="24"/>
    </location>
</feature>
<proteinExistence type="predicted"/>
<keyword evidence="1" id="KW-0812">Transmembrane</keyword>
<keyword evidence="1" id="KW-1133">Transmembrane helix</keyword>
<dbReference type="EMBL" id="LQRC01000023">
    <property type="protein sequence ID" value="KXT74651.1"/>
    <property type="molecule type" value="Genomic_DNA"/>
</dbReference>
<gene>
    <name evidence="2" type="ORF">SGODD07_00136</name>
</gene>
<name>A0A139NFW4_STRGN</name>
<comment type="caution">
    <text evidence="2">The sequence shown here is derived from an EMBL/GenBank/DDBJ whole genome shotgun (WGS) entry which is preliminary data.</text>
</comment>
<reference evidence="2 3" key="1">
    <citation type="submission" date="2016-01" db="EMBL/GenBank/DDBJ databases">
        <title>Highly variable Streptococcus oralis are common among viridans streptococci isolated from primates.</title>
        <authorList>
            <person name="Denapaite D."/>
            <person name="Rieger M."/>
            <person name="Koendgen S."/>
            <person name="Brueckner R."/>
            <person name="Ochigava I."/>
            <person name="Kappeler P."/>
            <person name="Maetz-Rensing K."/>
            <person name="Leendertz F."/>
            <person name="Hakenbeck R."/>
        </authorList>
    </citation>
    <scope>NUCLEOTIDE SEQUENCE [LARGE SCALE GENOMIC DNA]</scope>
    <source>
        <strain evidence="2 3">DD07</strain>
    </source>
</reference>
<sequence>MNVFLWFLFPMTFMVFIFGIDSSNKLKRMQGRIKSLERNRKGEKTMSRFLKEMIGKKPMITSELIGTNDWLVVDVDEDWVKLSKTDKKGQTKTKLMRIEDIRSVELLEK</sequence>
<keyword evidence="1" id="KW-0472">Membrane</keyword>
<protein>
    <submittedName>
        <fullName evidence="2">Uncharacterized protein</fullName>
    </submittedName>
</protein>
<dbReference type="AlphaFoldDB" id="A0A139NFW4"/>
<evidence type="ECO:0000256" key="1">
    <source>
        <dbReference type="SAM" id="Phobius"/>
    </source>
</evidence>
<dbReference type="Proteomes" id="UP000070096">
    <property type="component" value="Unassembled WGS sequence"/>
</dbReference>
<dbReference type="PATRIC" id="fig|1302.21.peg.156"/>
<evidence type="ECO:0000313" key="2">
    <source>
        <dbReference type="EMBL" id="KXT74651.1"/>
    </source>
</evidence>
<organism evidence="2 3">
    <name type="scientific">Streptococcus gordonii</name>
    <dbReference type="NCBI Taxonomy" id="1302"/>
    <lineage>
        <taxon>Bacteria</taxon>
        <taxon>Bacillati</taxon>
        <taxon>Bacillota</taxon>
        <taxon>Bacilli</taxon>
        <taxon>Lactobacillales</taxon>
        <taxon>Streptococcaceae</taxon>
        <taxon>Streptococcus</taxon>
    </lineage>
</organism>